<keyword evidence="2" id="KW-1185">Reference proteome</keyword>
<comment type="caution">
    <text evidence="1">The sequence shown here is derived from an EMBL/GenBank/DDBJ whole genome shotgun (WGS) entry which is preliminary data.</text>
</comment>
<dbReference type="RefSeq" id="WP_268785767.1">
    <property type="nucleotide sequence ID" value="NZ_JAPQYE010000003.1"/>
</dbReference>
<sequence>MTEPNTEDAGPLLTPADLANFATIPTAKAEAMIEDALAMAAVVAPCITAGGFAHRAAAKAIVRGAILRWHEAGSGAVVTQSTMSYGQTIDTRQPRRGMFLRSELDALKQMCRPADDTGGAFAIDLFPPAAPRLSAAEEFERDVDTPIW</sequence>
<reference evidence="1" key="1">
    <citation type="submission" date="2022-12" db="EMBL/GenBank/DDBJ databases">
        <title>Whole genome sequence of Mycolicibacterium iranicum strain SBH312.</title>
        <authorList>
            <person name="Jani J."/>
            <person name="Arifin Mustapha Z."/>
            <person name="Ahmed K."/>
            <person name="Kai Ling C."/>
        </authorList>
    </citation>
    <scope>NUCLEOTIDE SEQUENCE</scope>
    <source>
        <strain evidence="1">SBH312</strain>
    </source>
</reference>
<dbReference type="EMBL" id="JAPQYE010000003">
    <property type="protein sequence ID" value="MCZ0727963.1"/>
    <property type="molecule type" value="Genomic_DNA"/>
</dbReference>
<evidence type="ECO:0000313" key="1">
    <source>
        <dbReference type="EMBL" id="MCZ0727963.1"/>
    </source>
</evidence>
<evidence type="ECO:0000313" key="2">
    <source>
        <dbReference type="Proteomes" id="UP001084650"/>
    </source>
</evidence>
<accession>A0ABT4HCP1</accession>
<name>A0ABT4HCP1_MYCIR</name>
<organism evidence="1 2">
    <name type="scientific">Mycolicibacterium iranicum</name>
    <name type="common">Mycobacterium iranicum</name>
    <dbReference type="NCBI Taxonomy" id="912594"/>
    <lineage>
        <taxon>Bacteria</taxon>
        <taxon>Bacillati</taxon>
        <taxon>Actinomycetota</taxon>
        <taxon>Actinomycetes</taxon>
        <taxon>Mycobacteriales</taxon>
        <taxon>Mycobacteriaceae</taxon>
        <taxon>Mycolicibacterium</taxon>
    </lineage>
</organism>
<dbReference type="Proteomes" id="UP001084650">
    <property type="component" value="Unassembled WGS sequence"/>
</dbReference>
<gene>
    <name evidence="1" type="ORF">OY187_07890</name>
</gene>
<proteinExistence type="predicted"/>
<evidence type="ECO:0008006" key="3">
    <source>
        <dbReference type="Google" id="ProtNLM"/>
    </source>
</evidence>
<protein>
    <recommendedName>
        <fullName evidence="3">Head-to-tail adaptor</fullName>
    </recommendedName>
</protein>